<dbReference type="AlphaFoldDB" id="A0A0L6CQJ3"/>
<dbReference type="SUPFAM" id="SSF82679">
    <property type="entry name" value="N-utilization substance G protein NusG, N-terminal domain"/>
    <property type="match status" value="1"/>
</dbReference>
<dbReference type="PANTHER" id="PTHR30265:SF7">
    <property type="entry name" value="TRANSCRIPTION ANTITERMINATION PROTEIN RFAH"/>
    <property type="match status" value="1"/>
</dbReference>
<dbReference type="Pfam" id="PF02357">
    <property type="entry name" value="NusG"/>
    <property type="match status" value="1"/>
</dbReference>
<keyword evidence="1 4" id="KW-0889">Transcription antitermination</keyword>
<dbReference type="SUPFAM" id="SSF50104">
    <property type="entry name" value="Translation proteins SH3-like domain"/>
    <property type="match status" value="1"/>
</dbReference>
<dbReference type="RefSeq" id="WP_050664245.1">
    <property type="nucleotide sequence ID" value="NZ_CP118494.1"/>
</dbReference>
<dbReference type="InterPro" id="IPR043425">
    <property type="entry name" value="NusG-like"/>
</dbReference>
<feature type="domain" description="NusG-like N-terminal" evidence="5">
    <location>
        <begin position="7"/>
        <end position="106"/>
    </location>
</feature>
<dbReference type="Proteomes" id="UP000037046">
    <property type="component" value="Unassembled WGS sequence"/>
</dbReference>
<dbReference type="GO" id="GO:0031564">
    <property type="term" value="P:transcription antitermination"/>
    <property type="evidence" value="ECO:0007669"/>
    <property type="project" value="UniProtKB-KW"/>
</dbReference>
<dbReference type="InterPro" id="IPR001062">
    <property type="entry name" value="Transcrpt_antiterm_NusG"/>
</dbReference>
<protein>
    <recommendedName>
        <fullName evidence="4">Transcription termination/antitermination protein NusG</fullName>
    </recommendedName>
</protein>
<comment type="similarity">
    <text evidence="4">Belongs to the NusG family.</text>
</comment>
<evidence type="ECO:0000256" key="1">
    <source>
        <dbReference type="ARBA" id="ARBA00022814"/>
    </source>
</evidence>
<comment type="function">
    <text evidence="4">Participates in transcription elongation, termination and antitermination.</text>
</comment>
<evidence type="ECO:0000256" key="2">
    <source>
        <dbReference type="ARBA" id="ARBA00023015"/>
    </source>
</evidence>
<dbReference type="InterPro" id="IPR036735">
    <property type="entry name" value="NGN_dom_sf"/>
</dbReference>
<evidence type="ECO:0000256" key="4">
    <source>
        <dbReference type="RuleBase" id="RU000538"/>
    </source>
</evidence>
<dbReference type="OrthoDB" id="9787731at2"/>
<dbReference type="GO" id="GO:0006354">
    <property type="term" value="P:DNA-templated transcription elongation"/>
    <property type="evidence" value="ECO:0007669"/>
    <property type="project" value="InterPro"/>
</dbReference>
<comment type="caution">
    <text evidence="6">The sequence shown here is derived from an EMBL/GenBank/DDBJ whole genome shotgun (WGS) entry which is preliminary data.</text>
</comment>
<dbReference type="GO" id="GO:0032784">
    <property type="term" value="P:regulation of DNA-templated transcription elongation"/>
    <property type="evidence" value="ECO:0007669"/>
    <property type="project" value="InterPro"/>
</dbReference>
<keyword evidence="4" id="KW-0806">Transcription termination</keyword>
<dbReference type="InterPro" id="IPR006645">
    <property type="entry name" value="NGN-like_dom"/>
</dbReference>
<dbReference type="PATRIC" id="fig|74031.6.peg.3499"/>
<dbReference type="GO" id="GO:0005829">
    <property type="term" value="C:cytosol"/>
    <property type="evidence" value="ECO:0007669"/>
    <property type="project" value="TreeGrafter"/>
</dbReference>
<evidence type="ECO:0000256" key="3">
    <source>
        <dbReference type="ARBA" id="ARBA00023163"/>
    </source>
</evidence>
<dbReference type="InterPro" id="IPR008991">
    <property type="entry name" value="Translation_prot_SH3-like_sf"/>
</dbReference>
<evidence type="ECO:0000313" key="7">
    <source>
        <dbReference type="Proteomes" id="UP000037046"/>
    </source>
</evidence>
<dbReference type="PANTHER" id="PTHR30265">
    <property type="entry name" value="RHO-INTERACTING TRANSCRIPTION TERMINATION FACTOR NUSG"/>
    <property type="match status" value="1"/>
</dbReference>
<dbReference type="CDD" id="cd09892">
    <property type="entry name" value="NGN_SP_RfaH"/>
    <property type="match status" value="1"/>
</dbReference>
<reference evidence="7" key="1">
    <citation type="submission" date="2015-07" db="EMBL/GenBank/DDBJ databases">
        <title>Draft Genome Sequence of Roseovarius tolerans EL-164, a producer of N-Acylated Alanine Methyl Esters (NAMEs).</title>
        <authorList>
            <person name="Voget S."/>
            <person name="Bruns H."/>
            <person name="Wagner-Doebler I."/>
            <person name="Schulz S."/>
            <person name="Daniel R."/>
        </authorList>
    </citation>
    <scope>NUCLEOTIDE SEQUENCE [LARGE SCALE GENOMIC DNA]</scope>
    <source>
        <strain evidence="7">EL-164</strain>
    </source>
</reference>
<keyword evidence="2 4" id="KW-0805">Transcription regulation</keyword>
<dbReference type="PRINTS" id="PR00338">
    <property type="entry name" value="NUSGTNSCPFCT"/>
</dbReference>
<evidence type="ECO:0000259" key="5">
    <source>
        <dbReference type="SMART" id="SM00738"/>
    </source>
</evidence>
<dbReference type="SMART" id="SM00738">
    <property type="entry name" value="NGN"/>
    <property type="match status" value="1"/>
</dbReference>
<sequence length="170" mass="18843">MTVHDPGTTWFLAQLKPNCATIADKNLARQGFKTFLPLEEETRQRNGKFISAMRPLFPGYIFVALDVTRGLWRCVNSTYGITRLVSFGKEPAPVPLDLVSQIMLRCDADGKVLPPKLLKSGDQVALNTGPFANFVAEVERIAPDRRVWVLMEIMGGQTRVAVGADQLRAV</sequence>
<organism evidence="6 7">
    <name type="scientific">Roseovarius tolerans</name>
    <dbReference type="NCBI Taxonomy" id="74031"/>
    <lineage>
        <taxon>Bacteria</taxon>
        <taxon>Pseudomonadati</taxon>
        <taxon>Pseudomonadota</taxon>
        <taxon>Alphaproteobacteria</taxon>
        <taxon>Rhodobacterales</taxon>
        <taxon>Roseobacteraceae</taxon>
        <taxon>Roseovarius</taxon>
    </lineage>
</organism>
<gene>
    <name evidence="6" type="ORF">ROTO_34150</name>
</gene>
<dbReference type="GO" id="GO:0006353">
    <property type="term" value="P:DNA-templated transcription termination"/>
    <property type="evidence" value="ECO:0007669"/>
    <property type="project" value="UniProtKB-KW"/>
</dbReference>
<dbReference type="CDD" id="cd06091">
    <property type="entry name" value="KOW_NusG"/>
    <property type="match status" value="1"/>
</dbReference>
<accession>A0A0L6CQJ3</accession>
<proteinExistence type="inferred from homology"/>
<keyword evidence="3 4" id="KW-0804">Transcription</keyword>
<name>A0A0L6CQJ3_9RHOB</name>
<evidence type="ECO:0000313" key="6">
    <source>
        <dbReference type="EMBL" id="KNX40039.1"/>
    </source>
</evidence>
<dbReference type="Gene3D" id="3.30.70.940">
    <property type="entry name" value="NusG, N-terminal domain"/>
    <property type="match status" value="1"/>
</dbReference>
<keyword evidence="7" id="KW-1185">Reference proteome</keyword>
<dbReference type="EMBL" id="LGVV01000074">
    <property type="protein sequence ID" value="KNX40039.1"/>
    <property type="molecule type" value="Genomic_DNA"/>
</dbReference>